<reference evidence="4" key="1">
    <citation type="submission" date="2022-10" db="EMBL/GenBank/DDBJ databases">
        <title>WGS of marine actinomycetes from Thailand.</title>
        <authorList>
            <person name="Thawai C."/>
        </authorList>
    </citation>
    <scope>NUCLEOTIDE SEQUENCE</scope>
    <source>
        <strain evidence="4">SW21</strain>
    </source>
</reference>
<gene>
    <name evidence="4" type="ORF">OSB52_19910</name>
</gene>
<dbReference type="Pfam" id="PF11611">
    <property type="entry name" value="DUF4352"/>
    <property type="match status" value="1"/>
</dbReference>
<keyword evidence="2" id="KW-0812">Transmembrane</keyword>
<name>A0A9X3D7K0_9ACTN</name>
<dbReference type="InterPro" id="IPR029051">
    <property type="entry name" value="DUF4352"/>
</dbReference>
<keyword evidence="2" id="KW-1133">Transmembrane helix</keyword>
<sequence>MGYSPYPTPNGSRPSARVWLWVAVGITVMAIFFVGGCVAVFSSDADSENVSRSAAVDVAQSFGNEAANTIAAPSSSAALLPPQRATTGRVSVPIPDGSFTTFTVLSVETGIASVGDFVSQPAQGEFAILTVTVANTSSHPITFRTSQQQVRDGGGRVFDVDGSATVFENDALSWNNEINPGNQITARLVFDMPAEVEPSTVSLRASGGRPVTVALR</sequence>
<comment type="caution">
    <text evidence="4">The sequence shown here is derived from an EMBL/GenBank/DDBJ whole genome shotgun (WGS) entry which is preliminary data.</text>
</comment>
<evidence type="ECO:0000313" key="5">
    <source>
        <dbReference type="Proteomes" id="UP001143347"/>
    </source>
</evidence>
<evidence type="ECO:0000313" key="4">
    <source>
        <dbReference type="EMBL" id="MCX2966353.1"/>
    </source>
</evidence>
<dbReference type="Gene3D" id="2.60.40.1240">
    <property type="match status" value="1"/>
</dbReference>
<evidence type="ECO:0000259" key="3">
    <source>
        <dbReference type="Pfam" id="PF11611"/>
    </source>
</evidence>
<organism evidence="4 5">
    <name type="scientific">Gordonia aquimaris</name>
    <dbReference type="NCBI Taxonomy" id="2984863"/>
    <lineage>
        <taxon>Bacteria</taxon>
        <taxon>Bacillati</taxon>
        <taxon>Actinomycetota</taxon>
        <taxon>Actinomycetes</taxon>
        <taxon>Mycobacteriales</taxon>
        <taxon>Gordoniaceae</taxon>
        <taxon>Gordonia</taxon>
    </lineage>
</organism>
<evidence type="ECO:0000256" key="2">
    <source>
        <dbReference type="SAM" id="Phobius"/>
    </source>
</evidence>
<evidence type="ECO:0000256" key="1">
    <source>
        <dbReference type="ARBA" id="ARBA00022729"/>
    </source>
</evidence>
<feature type="transmembrane region" description="Helical" evidence="2">
    <location>
        <begin position="20"/>
        <end position="42"/>
    </location>
</feature>
<dbReference type="InterPro" id="IPR029050">
    <property type="entry name" value="Immunoprotect_excell_Ig-like"/>
</dbReference>
<dbReference type="EMBL" id="JAPKFM010000026">
    <property type="protein sequence ID" value="MCX2966353.1"/>
    <property type="molecule type" value="Genomic_DNA"/>
</dbReference>
<feature type="domain" description="DUF4352" evidence="3">
    <location>
        <begin position="100"/>
        <end position="198"/>
    </location>
</feature>
<protein>
    <submittedName>
        <fullName evidence="4">DUF4352 domain-containing protein</fullName>
    </submittedName>
</protein>
<dbReference type="RefSeq" id="WP_266063260.1">
    <property type="nucleotide sequence ID" value="NZ_JAPKFM010000026.1"/>
</dbReference>
<dbReference type="AlphaFoldDB" id="A0A9X3D7K0"/>
<accession>A0A9X3D7K0</accession>
<keyword evidence="2" id="KW-0472">Membrane</keyword>
<keyword evidence="5" id="KW-1185">Reference proteome</keyword>
<proteinExistence type="predicted"/>
<dbReference type="Proteomes" id="UP001143347">
    <property type="component" value="Unassembled WGS sequence"/>
</dbReference>
<keyword evidence="1" id="KW-0732">Signal</keyword>